<dbReference type="GO" id="GO:0071973">
    <property type="term" value="P:bacterial-type flagellum-dependent cell motility"/>
    <property type="evidence" value="ECO:0007669"/>
    <property type="project" value="InterPro"/>
</dbReference>
<dbReference type="Gene3D" id="1.20.1330.10">
    <property type="entry name" value="f41 fragment of flagellin, N-terminal domain"/>
    <property type="match status" value="2"/>
</dbReference>
<evidence type="ECO:0000313" key="3">
    <source>
        <dbReference type="Proteomes" id="UP000005309"/>
    </source>
</evidence>
<dbReference type="eggNOG" id="COG1344">
    <property type="taxonomic scope" value="Bacteria"/>
</dbReference>
<keyword evidence="2" id="KW-0969">Cilium</keyword>
<dbReference type="InterPro" id="IPR013384">
    <property type="entry name" value="Flagell_FlgL"/>
</dbReference>
<feature type="domain" description="Flagellin N-terminal" evidence="1">
    <location>
        <begin position="32"/>
        <end position="140"/>
    </location>
</feature>
<dbReference type="Pfam" id="PF00669">
    <property type="entry name" value="Flagellin_N"/>
    <property type="match status" value="1"/>
</dbReference>
<dbReference type="GO" id="GO:0005198">
    <property type="term" value="F:structural molecule activity"/>
    <property type="evidence" value="ECO:0007669"/>
    <property type="project" value="InterPro"/>
</dbReference>
<dbReference type="InterPro" id="IPR001029">
    <property type="entry name" value="Flagellin_N"/>
</dbReference>
<dbReference type="EMBL" id="ACLA01000022">
    <property type="protein sequence ID" value="EEQ48038.1"/>
    <property type="molecule type" value="Genomic_DNA"/>
</dbReference>
<keyword evidence="3" id="KW-1185">Reference proteome</keyword>
<dbReference type="InterPro" id="IPR001492">
    <property type="entry name" value="Flagellin"/>
</dbReference>
<dbReference type="RefSeq" id="WP_006690318.1">
    <property type="nucleotide sequence ID" value="NZ_GG694006.1"/>
</dbReference>
<dbReference type="SUPFAM" id="SSF64518">
    <property type="entry name" value="Phase 1 flagellin"/>
    <property type="match status" value="1"/>
</dbReference>
<accession>C4V4Z0</accession>
<gene>
    <name evidence="2" type="ORF">HMPREF0908_1584</name>
</gene>
<keyword evidence="2" id="KW-0282">Flagellum</keyword>
<evidence type="ECO:0000259" key="1">
    <source>
        <dbReference type="Pfam" id="PF00669"/>
    </source>
</evidence>
<name>C4V4Z0_9FIRM</name>
<protein>
    <submittedName>
        <fullName evidence="2">Putative flagellar hook-associated protein FlgL</fullName>
    </submittedName>
</protein>
<dbReference type="GO" id="GO:0009424">
    <property type="term" value="C:bacterial-type flagellum hook"/>
    <property type="evidence" value="ECO:0007669"/>
    <property type="project" value="InterPro"/>
</dbReference>
<comment type="caution">
    <text evidence="2">The sequence shown here is derived from an EMBL/GenBank/DDBJ whole genome shotgun (WGS) entry which is preliminary data.</text>
</comment>
<dbReference type="STRING" id="638302.HMPREF0908_1584"/>
<sequence length="449" mass="49720">MIRISSNYSVQRYQKDLNELDYTKAKLMEQGDGKKLHRPSDNSVDYSRYLRYNVSEGENDRYQESVKAGISWMNTTQTALSSMEDIQKTFKAKTIQGANDDKDEHSGDWPAIAREMKAQIQQIVSLGNTQLGDRYVFSGQADLRQPFSLSDEKKPLSRGLAKTLDDRQAAFFNDVSNGNSADFLHQMLSLDGSDGKTYYLNTLTGDIYTKQFVQEGYKDVITQGRSTVSAADRVGNITTGTNFIKNNFKNTGEIIDDPAAAPGLGANWSDTTAVAGVTLKFSTVRQQIASYNGDFRYISMVKQNGSTEPTADTVNKTGLDVFGRDLFDDKNSGNEPSGTAMLNNMLTVYAKTNAADPHWLSSDGITLADTANQVTLQAHTETGARTQLYKNMTEVLTDHKENITRDITNVSSADVAELAMKMMQQQTIMSMSLSMGARILPLSLVDYLR</sequence>
<dbReference type="OrthoDB" id="9758307at2"/>
<dbReference type="Proteomes" id="UP000005309">
    <property type="component" value="Unassembled WGS sequence"/>
</dbReference>
<organism evidence="2 3">
    <name type="scientific">Selenomonas flueggei ATCC 43531</name>
    <dbReference type="NCBI Taxonomy" id="638302"/>
    <lineage>
        <taxon>Bacteria</taxon>
        <taxon>Bacillati</taxon>
        <taxon>Bacillota</taxon>
        <taxon>Negativicutes</taxon>
        <taxon>Selenomonadales</taxon>
        <taxon>Selenomonadaceae</taxon>
        <taxon>Selenomonas</taxon>
    </lineage>
</organism>
<proteinExistence type="predicted"/>
<keyword evidence="2" id="KW-0966">Cell projection</keyword>
<dbReference type="AlphaFoldDB" id="C4V4Z0"/>
<dbReference type="PANTHER" id="PTHR42792">
    <property type="entry name" value="FLAGELLIN"/>
    <property type="match status" value="1"/>
</dbReference>
<evidence type="ECO:0000313" key="2">
    <source>
        <dbReference type="EMBL" id="EEQ48038.1"/>
    </source>
</evidence>
<dbReference type="NCBIfam" id="TIGR02550">
    <property type="entry name" value="flagell_flgL"/>
    <property type="match status" value="1"/>
</dbReference>
<dbReference type="PANTHER" id="PTHR42792:SF1">
    <property type="entry name" value="FLAGELLAR HOOK-ASSOCIATED PROTEIN 3"/>
    <property type="match status" value="1"/>
</dbReference>
<reference evidence="2 3" key="1">
    <citation type="submission" date="2009-04" db="EMBL/GenBank/DDBJ databases">
        <authorList>
            <person name="Qin X."/>
            <person name="Bachman B."/>
            <person name="Battles P."/>
            <person name="Bell A."/>
            <person name="Bess C."/>
            <person name="Bickham C."/>
            <person name="Chaboub L."/>
            <person name="Chen D."/>
            <person name="Coyle M."/>
            <person name="Deiros D.R."/>
            <person name="Dinh H."/>
            <person name="Forbes L."/>
            <person name="Fowler G."/>
            <person name="Francisco L."/>
            <person name="Fu Q."/>
            <person name="Gubbala S."/>
            <person name="Hale W."/>
            <person name="Han Y."/>
            <person name="Hemphill L."/>
            <person name="Highlander S.K."/>
            <person name="Hirani K."/>
            <person name="Hogues M."/>
            <person name="Jackson L."/>
            <person name="Jakkamsetti A."/>
            <person name="Javaid M."/>
            <person name="Jiang H."/>
            <person name="Korchina V."/>
            <person name="Kovar C."/>
            <person name="Lara F."/>
            <person name="Lee S."/>
            <person name="Mata R."/>
            <person name="Mathew T."/>
            <person name="Moen C."/>
            <person name="Morales K."/>
            <person name="Munidasa M."/>
            <person name="Nazareth L."/>
            <person name="Ngo R."/>
            <person name="Nguyen L."/>
            <person name="Okwuonu G."/>
            <person name="Ongeri F."/>
            <person name="Patil S."/>
            <person name="Petrosino J."/>
            <person name="Pham C."/>
            <person name="Pham P."/>
            <person name="Pu L.-L."/>
            <person name="Puazo M."/>
            <person name="Raj R."/>
            <person name="Reid J."/>
            <person name="Rouhana J."/>
            <person name="Saada N."/>
            <person name="Shang Y."/>
            <person name="Simmons D."/>
            <person name="Thornton R."/>
            <person name="Warren J."/>
            <person name="Weissenberger G."/>
            <person name="Zhang J."/>
            <person name="Zhang L."/>
            <person name="Zhou C."/>
            <person name="Zhu D."/>
            <person name="Muzny D."/>
            <person name="Worley K."/>
            <person name="Gibbs R."/>
        </authorList>
    </citation>
    <scope>NUCLEOTIDE SEQUENCE [LARGE SCALE GENOMIC DNA]</scope>
    <source>
        <strain evidence="2 3">ATCC 43531</strain>
    </source>
</reference>
<dbReference type="HOGENOM" id="CLU_613783_0_0_9"/>